<evidence type="ECO:0000313" key="4">
    <source>
        <dbReference type="EMBL" id="GAA1602000.1"/>
    </source>
</evidence>
<dbReference type="InterPro" id="IPR019282">
    <property type="entry name" value="Glycoamylase-like_cons_dom"/>
</dbReference>
<comment type="caution">
    <text evidence="4">The sequence shown here is derived from an EMBL/GenBank/DDBJ whole genome shotgun (WGS) entry which is preliminary data.</text>
</comment>
<feature type="domain" description="Glycoamylase-like" evidence="2">
    <location>
        <begin position="320"/>
        <end position="506"/>
    </location>
</feature>
<dbReference type="Pfam" id="PF10091">
    <property type="entry name" value="Glycoamylase"/>
    <property type="match status" value="1"/>
</dbReference>
<sequence length="537" mass="58485">MTANISRRTLLAATGTAALAGSAGLTTSSYAGTHGASGPAADPGALLRGGWHPSRAERALVGRWARDTWRSLVAMTDERTGLPADNIGESVTNPVRSGYTSPTNIGGYLWSTVVARRLGIISPQESLRRITQTLTTMTKVDHHDPSGMYFNWYDEATGEVLRVDPDGTKAITPFVSSVDNGWFAAALMVVRNAEPRARRLADSLLSKMNFAYYYNPDARPGLGAGLMRGGFFETPPPDEETDKGNHVGTGPDVYYRKFHYDTCNTEARIAPYIGIARGQVPPEQYFATYRTFPDSCDWSWVEQRPVGVHRTYLGIDVFEGTYSYRGMRLVPSWGGDMFESLMPDLFVPESSWAPRSWGINHPLTVRAHIEHGLDDAKYGYWGFSPASNPRGGYSVYGVDAIGMDPGGYPSDLEATNYDKGFDGCREGTNPNPTYGDGVVTPHAAFLAMQYAPGQAIENLARIESTLHAYGGGGFFDSVAVKSGLIARRYLSLDQAMVMGAIGNVFGGDVIRRNFSVGDVARRVRPLIAMEQFSSGLE</sequence>
<keyword evidence="1" id="KW-0732">Signal</keyword>
<dbReference type="Pfam" id="PF11329">
    <property type="entry name" value="DUF3131"/>
    <property type="match status" value="1"/>
</dbReference>
<dbReference type="EMBL" id="BAAAOS010000049">
    <property type="protein sequence ID" value="GAA1602000.1"/>
    <property type="molecule type" value="Genomic_DNA"/>
</dbReference>
<dbReference type="InterPro" id="IPR021478">
    <property type="entry name" value="DUF3131"/>
</dbReference>
<feature type="signal peptide" evidence="1">
    <location>
        <begin position="1"/>
        <end position="31"/>
    </location>
</feature>
<dbReference type="InterPro" id="IPR006311">
    <property type="entry name" value="TAT_signal"/>
</dbReference>
<dbReference type="RefSeq" id="WP_344220583.1">
    <property type="nucleotide sequence ID" value="NZ_BAAAOS010000049.1"/>
</dbReference>
<protein>
    <recommendedName>
        <fullName evidence="6">Glycoamylase-like domain-containing protein</fullName>
    </recommendedName>
</protein>
<dbReference type="Gene3D" id="1.50.10.140">
    <property type="match status" value="1"/>
</dbReference>
<evidence type="ECO:0000256" key="1">
    <source>
        <dbReference type="SAM" id="SignalP"/>
    </source>
</evidence>
<evidence type="ECO:0000313" key="5">
    <source>
        <dbReference type="Proteomes" id="UP001500393"/>
    </source>
</evidence>
<dbReference type="PROSITE" id="PS51318">
    <property type="entry name" value="TAT"/>
    <property type="match status" value="1"/>
</dbReference>
<reference evidence="5" key="1">
    <citation type="journal article" date="2019" name="Int. J. Syst. Evol. Microbiol.">
        <title>The Global Catalogue of Microorganisms (GCM) 10K type strain sequencing project: providing services to taxonomists for standard genome sequencing and annotation.</title>
        <authorList>
            <consortium name="The Broad Institute Genomics Platform"/>
            <consortium name="The Broad Institute Genome Sequencing Center for Infectious Disease"/>
            <person name="Wu L."/>
            <person name="Ma J."/>
        </authorList>
    </citation>
    <scope>NUCLEOTIDE SEQUENCE [LARGE SCALE GENOMIC DNA]</scope>
    <source>
        <strain evidence="5">JCM 14969</strain>
    </source>
</reference>
<name>A0ABP4Q9M7_9ACTN</name>
<feature type="domain" description="DUF3131" evidence="3">
    <location>
        <begin position="63"/>
        <end position="209"/>
    </location>
</feature>
<organism evidence="4 5">
    <name type="scientific">Kribbella sancticallisti</name>
    <dbReference type="NCBI Taxonomy" id="460087"/>
    <lineage>
        <taxon>Bacteria</taxon>
        <taxon>Bacillati</taxon>
        <taxon>Actinomycetota</taxon>
        <taxon>Actinomycetes</taxon>
        <taxon>Propionibacteriales</taxon>
        <taxon>Kribbellaceae</taxon>
        <taxon>Kribbella</taxon>
    </lineage>
</organism>
<evidence type="ECO:0000259" key="2">
    <source>
        <dbReference type="Pfam" id="PF10091"/>
    </source>
</evidence>
<evidence type="ECO:0000259" key="3">
    <source>
        <dbReference type="Pfam" id="PF11329"/>
    </source>
</evidence>
<evidence type="ECO:0008006" key="6">
    <source>
        <dbReference type="Google" id="ProtNLM"/>
    </source>
</evidence>
<dbReference type="Proteomes" id="UP001500393">
    <property type="component" value="Unassembled WGS sequence"/>
</dbReference>
<keyword evidence="5" id="KW-1185">Reference proteome</keyword>
<feature type="chain" id="PRO_5045745230" description="Glycoamylase-like domain-containing protein" evidence="1">
    <location>
        <begin position="32"/>
        <end position="537"/>
    </location>
</feature>
<accession>A0ABP4Q9M7</accession>
<gene>
    <name evidence="4" type="ORF">GCM10009789_65230</name>
</gene>
<proteinExistence type="predicted"/>